<dbReference type="EMBL" id="NWUJ01000004">
    <property type="protein sequence ID" value="PFH35896.1"/>
    <property type="molecule type" value="Genomic_DNA"/>
</dbReference>
<evidence type="ECO:0000256" key="1">
    <source>
        <dbReference type="SAM" id="MobiDB-lite"/>
    </source>
</evidence>
<reference evidence="2 3" key="1">
    <citation type="submission" date="2017-09" db="EMBL/GenBank/DDBJ databases">
        <title>Genome sequencing of Besnoitia besnoiti strain Bb-Ger1.</title>
        <authorList>
            <person name="Schares G."/>
            <person name="Venepally P."/>
            <person name="Lorenzi H.A."/>
        </authorList>
    </citation>
    <scope>NUCLEOTIDE SEQUENCE [LARGE SCALE GENOMIC DNA]</scope>
    <source>
        <strain evidence="2 3">Bb-Ger1</strain>
    </source>
</reference>
<feature type="region of interest" description="Disordered" evidence="1">
    <location>
        <begin position="47"/>
        <end position="74"/>
    </location>
</feature>
<dbReference type="OrthoDB" id="345964at2759"/>
<comment type="caution">
    <text evidence="2">The sequence shown here is derived from an EMBL/GenBank/DDBJ whole genome shotgun (WGS) entry which is preliminary data.</text>
</comment>
<feature type="compositionally biased region" description="Low complexity" evidence="1">
    <location>
        <begin position="542"/>
        <end position="556"/>
    </location>
</feature>
<keyword evidence="3" id="KW-1185">Reference proteome</keyword>
<protein>
    <submittedName>
        <fullName evidence="2">Mediator complex subunit MED4</fullName>
    </submittedName>
</protein>
<feature type="compositionally biased region" description="Low complexity" evidence="1">
    <location>
        <begin position="407"/>
        <end position="422"/>
    </location>
</feature>
<feature type="region of interest" description="Disordered" evidence="1">
    <location>
        <begin position="201"/>
        <end position="227"/>
    </location>
</feature>
<dbReference type="Proteomes" id="UP000224006">
    <property type="component" value="Chromosome IV"/>
</dbReference>
<dbReference type="GeneID" id="40310476"/>
<feature type="region of interest" description="Disordered" evidence="1">
    <location>
        <begin position="299"/>
        <end position="571"/>
    </location>
</feature>
<feature type="compositionally biased region" description="Basic and acidic residues" evidence="1">
    <location>
        <begin position="351"/>
        <end position="366"/>
    </location>
</feature>
<evidence type="ECO:0000313" key="3">
    <source>
        <dbReference type="Proteomes" id="UP000224006"/>
    </source>
</evidence>
<dbReference type="KEGG" id="bbes:BESB_055470"/>
<gene>
    <name evidence="2" type="ORF">BESB_055470</name>
</gene>
<dbReference type="AlphaFoldDB" id="A0A2A9MIV5"/>
<sequence>MEPPSPLPSSSQPSSLPCHLEELYAALRAVVKPEWYRIPDTASEEWKSRFRESLDSATPSSAPPPSSAPATPLPASFAGVSDGSFLRTLSREHQLHLLVKISSILETPWLVTQKRLEGIKEAEKSRPLTLDEVVTYARRLAGSTSAPPETMNISDVVAHQSIYPTWHFLPYPSMEELQVSRLGFLASKPFDRVCFPPEARPKWTTRARGAPNGTQRGQGPEETRTGQEARVAGYEVRLVCQTPGADIVYCVFDGLLAPNTLPPQTLWKEERYNPSTPVFLSFPFPKTLLARAVKPPLQPSRPALLRLNPRGLASSSQRRDASSSTRPAGGASTGSASAAAAESGRGPVGESARHEAAPQRQGDEARVSAPKRGREALAAAGGGGPPKETQLGGPDERGGEIKGDCTAAEASGASVAAQGQGAREVAGQKETPGSAAVADSSQLPPPASLRPSTPDTLRLAPSPANGAADPRSATSAQASSAPSAAASATGKPGEPGGVSVSARAAAGRQRGETTAFHGLMLGSTRRNKRREEMEAQRREAPQESSGSADSSSSSGEDSSDDEEEAKKGEGE</sequence>
<dbReference type="RefSeq" id="XP_029219905.1">
    <property type="nucleotide sequence ID" value="XM_029363982.1"/>
</dbReference>
<feature type="compositionally biased region" description="Low complexity" evidence="1">
    <location>
        <begin position="497"/>
        <end position="508"/>
    </location>
</feature>
<evidence type="ECO:0000313" key="2">
    <source>
        <dbReference type="EMBL" id="PFH35896.1"/>
    </source>
</evidence>
<name>A0A2A9MIV5_BESBE</name>
<feature type="compositionally biased region" description="Low complexity" evidence="1">
    <location>
        <begin position="472"/>
        <end position="488"/>
    </location>
</feature>
<accession>A0A2A9MIV5</accession>
<feature type="compositionally biased region" description="Basic and acidic residues" evidence="1">
    <location>
        <begin position="529"/>
        <end position="541"/>
    </location>
</feature>
<proteinExistence type="predicted"/>
<organism evidence="2 3">
    <name type="scientific">Besnoitia besnoiti</name>
    <name type="common">Apicomplexan protozoan</name>
    <dbReference type="NCBI Taxonomy" id="94643"/>
    <lineage>
        <taxon>Eukaryota</taxon>
        <taxon>Sar</taxon>
        <taxon>Alveolata</taxon>
        <taxon>Apicomplexa</taxon>
        <taxon>Conoidasida</taxon>
        <taxon>Coccidia</taxon>
        <taxon>Eucoccidiorida</taxon>
        <taxon>Eimeriorina</taxon>
        <taxon>Sarcocystidae</taxon>
        <taxon>Besnoitia</taxon>
    </lineage>
</organism>
<feature type="compositionally biased region" description="Basic and acidic residues" evidence="1">
    <location>
        <begin position="394"/>
        <end position="403"/>
    </location>
</feature>
<feature type="compositionally biased region" description="Low complexity" evidence="1">
    <location>
        <begin position="322"/>
        <end position="345"/>
    </location>
</feature>
<dbReference type="VEuPathDB" id="ToxoDB:BESB_055470"/>